<reference evidence="2 3" key="1">
    <citation type="submission" date="2018-06" db="EMBL/GenBank/DDBJ databases">
        <authorList>
            <consortium name="Pathogen Informatics"/>
            <person name="Doyle S."/>
        </authorList>
    </citation>
    <scope>NUCLEOTIDE SEQUENCE [LARGE SCALE GENOMIC DNA]</scope>
    <source>
        <strain evidence="2 3">NCTC13296</strain>
    </source>
</reference>
<protein>
    <submittedName>
        <fullName evidence="2">Uncharacterized protein</fullName>
    </submittedName>
</protein>
<proteinExistence type="predicted"/>
<evidence type="ECO:0000256" key="1">
    <source>
        <dbReference type="SAM" id="MobiDB-lite"/>
    </source>
</evidence>
<accession>A0A379LW95</accession>
<dbReference type="AlphaFoldDB" id="A0A379LW95"/>
<sequence length="65" mass="6730">MTEHRETDLLGAVSAIGPTHADAARAPCDETGVEAPMTIVQGMRALSAAVDRSADQLPDGRRGGK</sequence>
<gene>
    <name evidence="2" type="ORF">NCTC13296_01164</name>
</gene>
<dbReference type="RefSeq" id="WP_016935355.1">
    <property type="nucleotide sequence ID" value="NZ_CP101467.1"/>
</dbReference>
<organism evidence="2 3">
    <name type="scientific">Rhodococcus gordoniae</name>
    <dbReference type="NCBI Taxonomy" id="223392"/>
    <lineage>
        <taxon>Bacteria</taxon>
        <taxon>Bacillati</taxon>
        <taxon>Actinomycetota</taxon>
        <taxon>Actinomycetes</taxon>
        <taxon>Mycobacteriales</taxon>
        <taxon>Nocardiaceae</taxon>
        <taxon>Rhodococcus</taxon>
    </lineage>
</organism>
<keyword evidence="3" id="KW-1185">Reference proteome</keyword>
<dbReference type="Proteomes" id="UP000254569">
    <property type="component" value="Unassembled WGS sequence"/>
</dbReference>
<feature type="region of interest" description="Disordered" evidence="1">
    <location>
        <begin position="1"/>
        <end position="23"/>
    </location>
</feature>
<name>A0A379LW95_9NOCA</name>
<evidence type="ECO:0000313" key="2">
    <source>
        <dbReference type="EMBL" id="SUE14324.1"/>
    </source>
</evidence>
<evidence type="ECO:0000313" key="3">
    <source>
        <dbReference type="Proteomes" id="UP000254569"/>
    </source>
</evidence>
<dbReference type="EMBL" id="UGVI01000001">
    <property type="protein sequence ID" value="SUE14324.1"/>
    <property type="molecule type" value="Genomic_DNA"/>
</dbReference>